<accession>X0UHD1</accession>
<evidence type="ECO:0000313" key="1">
    <source>
        <dbReference type="EMBL" id="GAG04960.1"/>
    </source>
</evidence>
<gene>
    <name evidence="1" type="ORF">S01H1_34605</name>
</gene>
<feature type="non-terminal residue" evidence="1">
    <location>
        <position position="1"/>
    </location>
</feature>
<protein>
    <submittedName>
        <fullName evidence="1">Uncharacterized protein</fullName>
    </submittedName>
</protein>
<reference evidence="1" key="1">
    <citation type="journal article" date="2014" name="Front. Microbiol.">
        <title>High frequency of phylogenetically diverse reductive dehalogenase-homologous genes in deep subseafloor sedimentary metagenomes.</title>
        <authorList>
            <person name="Kawai M."/>
            <person name="Futagami T."/>
            <person name="Toyoda A."/>
            <person name="Takaki Y."/>
            <person name="Nishi S."/>
            <person name="Hori S."/>
            <person name="Arai W."/>
            <person name="Tsubouchi T."/>
            <person name="Morono Y."/>
            <person name="Uchiyama I."/>
            <person name="Ito T."/>
            <person name="Fujiyama A."/>
            <person name="Inagaki F."/>
            <person name="Takami H."/>
        </authorList>
    </citation>
    <scope>NUCLEOTIDE SEQUENCE</scope>
    <source>
        <strain evidence="1">Expedition CK06-06</strain>
    </source>
</reference>
<organism evidence="1">
    <name type="scientific">marine sediment metagenome</name>
    <dbReference type="NCBI Taxonomy" id="412755"/>
    <lineage>
        <taxon>unclassified sequences</taxon>
        <taxon>metagenomes</taxon>
        <taxon>ecological metagenomes</taxon>
    </lineage>
</organism>
<proteinExistence type="predicted"/>
<comment type="caution">
    <text evidence="1">The sequence shown here is derived from an EMBL/GenBank/DDBJ whole genome shotgun (WGS) entry which is preliminary data.</text>
</comment>
<dbReference type="AlphaFoldDB" id="X0UHD1"/>
<name>X0UHD1_9ZZZZ</name>
<dbReference type="EMBL" id="BARS01021554">
    <property type="protein sequence ID" value="GAG04960.1"/>
    <property type="molecule type" value="Genomic_DNA"/>
</dbReference>
<sequence>AFDENHYHGGFNGNTLEAVIEGQELAANVGGKALVRSVRALVDGTAPNVQISLGTRNQASGSVSYTTPKDAYPETGKAMFRANARFHRVRLYVAGDYDHVFGNELEGVETSKR</sequence>